<evidence type="ECO:0000313" key="1">
    <source>
        <dbReference type="EMBL" id="KAJ7531061.1"/>
    </source>
</evidence>
<proteinExistence type="predicted"/>
<keyword evidence="2" id="KW-1185">Reference proteome</keyword>
<comment type="caution">
    <text evidence="1">The sequence shown here is derived from an EMBL/GenBank/DDBJ whole genome shotgun (WGS) entry which is preliminary data.</text>
</comment>
<sequence>METAGVCSILSALILLMALALDATATTNFCSRALARKACPTPPTFDSIDIESYLGKWYGIGTTAIFRFRNEIGAVCAQANYSIAGGSTAGQGLNISLINSDLRVIGPSSSLGVSLISGVASQVCSSARKTCSLVAVDSQLQNAADQLTKVAGTIQSRHFFAKVAGTIQSRHFKEASVLNTTAHQILTTLSDIQSGLDFLARTITEIQTVNSHLSQANGSTASSVVRLRELVRKATAELSSLEVVVINLTIAPPQDLQLMVNSLLNDGDTTSVSQIFQASFWIDEGKVAVLSNLEFIRLSLDGLVNNVPFLFSLDQITNNPAPSHLSYVRGNAIQNISSAAKLEVIIDGFSGPYWILDLVGQAKDGYAASLVYGCTENERDNITENLFIISRTSKLSQDIINQLMQVAENNGINTDCDDPFLYTVQLGGDCGNPPVTA</sequence>
<dbReference type="Proteomes" id="UP001162992">
    <property type="component" value="Chromosome 14"/>
</dbReference>
<dbReference type="EMBL" id="CM055105">
    <property type="protein sequence ID" value="KAJ7531061.1"/>
    <property type="molecule type" value="Genomic_DNA"/>
</dbReference>
<gene>
    <name evidence="1" type="ORF">O6H91_14G031000</name>
</gene>
<protein>
    <submittedName>
        <fullName evidence="1">Uncharacterized protein</fullName>
    </submittedName>
</protein>
<evidence type="ECO:0000313" key="2">
    <source>
        <dbReference type="Proteomes" id="UP001162992"/>
    </source>
</evidence>
<accession>A0ACC2BMS5</accession>
<name>A0ACC2BMS5_DIPCM</name>
<reference evidence="2" key="1">
    <citation type="journal article" date="2024" name="Proc. Natl. Acad. Sci. U.S.A.">
        <title>Extraordinary preservation of gene collinearity over three hundred million years revealed in homosporous lycophytes.</title>
        <authorList>
            <person name="Li C."/>
            <person name="Wickell D."/>
            <person name="Kuo L.Y."/>
            <person name="Chen X."/>
            <person name="Nie B."/>
            <person name="Liao X."/>
            <person name="Peng D."/>
            <person name="Ji J."/>
            <person name="Jenkins J."/>
            <person name="Williams M."/>
            <person name="Shu S."/>
            <person name="Plott C."/>
            <person name="Barry K."/>
            <person name="Rajasekar S."/>
            <person name="Grimwood J."/>
            <person name="Han X."/>
            <person name="Sun S."/>
            <person name="Hou Z."/>
            <person name="He W."/>
            <person name="Dai G."/>
            <person name="Sun C."/>
            <person name="Schmutz J."/>
            <person name="Leebens-Mack J.H."/>
            <person name="Li F.W."/>
            <person name="Wang L."/>
        </authorList>
    </citation>
    <scope>NUCLEOTIDE SEQUENCE [LARGE SCALE GENOMIC DNA]</scope>
    <source>
        <strain evidence="2">cv. PW_Plant_1</strain>
    </source>
</reference>
<organism evidence="1 2">
    <name type="scientific">Diphasiastrum complanatum</name>
    <name type="common">Issler's clubmoss</name>
    <name type="synonym">Lycopodium complanatum</name>
    <dbReference type="NCBI Taxonomy" id="34168"/>
    <lineage>
        <taxon>Eukaryota</taxon>
        <taxon>Viridiplantae</taxon>
        <taxon>Streptophyta</taxon>
        <taxon>Embryophyta</taxon>
        <taxon>Tracheophyta</taxon>
        <taxon>Lycopodiopsida</taxon>
        <taxon>Lycopodiales</taxon>
        <taxon>Lycopodiaceae</taxon>
        <taxon>Lycopodioideae</taxon>
        <taxon>Diphasiastrum</taxon>
    </lineage>
</organism>